<dbReference type="InterPro" id="IPR036397">
    <property type="entry name" value="RNaseH_sf"/>
</dbReference>
<keyword evidence="2" id="KW-1185">Reference proteome</keyword>
<dbReference type="VEuPathDB" id="FungiDB:RhiirA1_484094"/>
<gene>
    <name evidence="1" type="ORF">RhiirA4_480764</name>
</gene>
<dbReference type="Gene3D" id="3.30.420.10">
    <property type="entry name" value="Ribonuclease H-like superfamily/Ribonuclease H"/>
    <property type="match status" value="1"/>
</dbReference>
<organism evidence="1 2">
    <name type="scientific">Rhizophagus irregularis</name>
    <dbReference type="NCBI Taxonomy" id="588596"/>
    <lineage>
        <taxon>Eukaryota</taxon>
        <taxon>Fungi</taxon>
        <taxon>Fungi incertae sedis</taxon>
        <taxon>Mucoromycota</taxon>
        <taxon>Glomeromycotina</taxon>
        <taxon>Glomeromycetes</taxon>
        <taxon>Glomerales</taxon>
        <taxon>Glomeraceae</taxon>
        <taxon>Rhizophagus</taxon>
    </lineage>
</organism>
<dbReference type="EMBL" id="LLXI01003117">
    <property type="protein sequence ID" value="PKY58659.1"/>
    <property type="molecule type" value="Genomic_DNA"/>
</dbReference>
<comment type="caution">
    <text evidence="1">The sequence shown here is derived from an EMBL/GenBank/DDBJ whole genome shotgun (WGS) entry which is preliminary data.</text>
</comment>
<reference evidence="1 2" key="1">
    <citation type="submission" date="2015-10" db="EMBL/GenBank/DDBJ databases">
        <title>Genome analyses suggest a sexual origin of heterokaryosis in a supposedly ancient asexual fungus.</title>
        <authorList>
            <person name="Ropars J."/>
            <person name="Sedzielewska K."/>
            <person name="Noel J."/>
            <person name="Charron P."/>
            <person name="Farinelli L."/>
            <person name="Marton T."/>
            <person name="Kruger M."/>
            <person name="Pelin A."/>
            <person name="Brachmann A."/>
            <person name="Corradi N."/>
        </authorList>
    </citation>
    <scope>NUCLEOTIDE SEQUENCE [LARGE SCALE GENOMIC DNA]</scope>
    <source>
        <strain evidence="1 2">A4</strain>
    </source>
</reference>
<protein>
    <recommendedName>
        <fullName evidence="3">RNase H type-1 domain-containing protein</fullName>
    </recommendedName>
</protein>
<dbReference type="GO" id="GO:0003676">
    <property type="term" value="F:nucleic acid binding"/>
    <property type="evidence" value="ECO:0007669"/>
    <property type="project" value="InterPro"/>
</dbReference>
<sequence>MFSVLKRKAGLATTTPLDLLFLKLPFSIQNAFYRFLSSHIASWQKIFIHPDFKDFANYAISYLQGYLGAESCPTAIDLEPWSQIVSLWTHTLYNSLLFSSWKLWKNLNIFVLAQLASPCGRYLMYWSDLRYLGIMNLLKTILFTFNVNNATQTLSVGRVCITYRKKDSAIMSHWLPVSTSADERSYNPFCLSETVGYPTRNAKVFTAYLPITLPTTWSYATSLALHYSDNSLPTPLIGLPLPDSGCDVVPPVLPSSTCSLYTDGSFHHATDNSPPSMACAWLALDDDDFILESSSSSLPSCFPSALWSEINAVLLGLKALSPGSSVTIATDYNLSLRVKLIKVPAHSDDALNAHVDTLAQAAHLSLQPTFSPMALYHVPCLLTFNSLPIDMNVRHFLRSIGDARSFLSFCSLACFSALGSPALFDWAGIHTLSFPNQRFCLS</sequence>
<accession>A0A2I1HIH4</accession>
<proteinExistence type="predicted"/>
<dbReference type="AlphaFoldDB" id="A0A2I1HIH4"/>
<evidence type="ECO:0008006" key="3">
    <source>
        <dbReference type="Google" id="ProtNLM"/>
    </source>
</evidence>
<evidence type="ECO:0000313" key="2">
    <source>
        <dbReference type="Proteomes" id="UP000234323"/>
    </source>
</evidence>
<dbReference type="Proteomes" id="UP000234323">
    <property type="component" value="Unassembled WGS sequence"/>
</dbReference>
<evidence type="ECO:0000313" key="1">
    <source>
        <dbReference type="EMBL" id="PKY58659.1"/>
    </source>
</evidence>
<dbReference type="InterPro" id="IPR012337">
    <property type="entry name" value="RNaseH-like_sf"/>
</dbReference>
<name>A0A2I1HIH4_9GLOM</name>
<dbReference type="VEuPathDB" id="FungiDB:FUN_018812"/>
<dbReference type="SUPFAM" id="SSF53098">
    <property type="entry name" value="Ribonuclease H-like"/>
    <property type="match status" value="1"/>
</dbReference>